<evidence type="ECO:0000313" key="2">
    <source>
        <dbReference type="Proteomes" id="UP001055811"/>
    </source>
</evidence>
<accession>A0ACB9BM69</accession>
<organism evidence="1 2">
    <name type="scientific">Cichorium intybus</name>
    <name type="common">Chicory</name>
    <dbReference type="NCBI Taxonomy" id="13427"/>
    <lineage>
        <taxon>Eukaryota</taxon>
        <taxon>Viridiplantae</taxon>
        <taxon>Streptophyta</taxon>
        <taxon>Embryophyta</taxon>
        <taxon>Tracheophyta</taxon>
        <taxon>Spermatophyta</taxon>
        <taxon>Magnoliopsida</taxon>
        <taxon>eudicotyledons</taxon>
        <taxon>Gunneridae</taxon>
        <taxon>Pentapetalae</taxon>
        <taxon>asterids</taxon>
        <taxon>campanulids</taxon>
        <taxon>Asterales</taxon>
        <taxon>Asteraceae</taxon>
        <taxon>Cichorioideae</taxon>
        <taxon>Cichorieae</taxon>
        <taxon>Cichoriinae</taxon>
        <taxon>Cichorium</taxon>
    </lineage>
</organism>
<gene>
    <name evidence="1" type="ORF">L2E82_34432</name>
</gene>
<reference evidence="1 2" key="2">
    <citation type="journal article" date="2022" name="Mol. Ecol. Resour.">
        <title>The genomes of chicory, endive, great burdock and yacon provide insights into Asteraceae paleo-polyploidization history and plant inulin production.</title>
        <authorList>
            <person name="Fan W."/>
            <person name="Wang S."/>
            <person name="Wang H."/>
            <person name="Wang A."/>
            <person name="Jiang F."/>
            <person name="Liu H."/>
            <person name="Zhao H."/>
            <person name="Xu D."/>
            <person name="Zhang Y."/>
        </authorList>
    </citation>
    <scope>NUCLEOTIDE SEQUENCE [LARGE SCALE GENOMIC DNA]</scope>
    <source>
        <strain evidence="2">cv. Punajuju</strain>
        <tissue evidence="1">Leaves</tissue>
    </source>
</reference>
<keyword evidence="2" id="KW-1185">Reference proteome</keyword>
<evidence type="ECO:0000313" key="1">
    <source>
        <dbReference type="EMBL" id="KAI3723089.1"/>
    </source>
</evidence>
<dbReference type="Proteomes" id="UP001055811">
    <property type="component" value="Linkage Group LG06"/>
</dbReference>
<comment type="caution">
    <text evidence="1">The sequence shown here is derived from an EMBL/GenBank/DDBJ whole genome shotgun (WGS) entry which is preliminary data.</text>
</comment>
<proteinExistence type="predicted"/>
<sequence length="118" mass="14051">MTSSRLPEHQNYLRTFQFLYNSPFPSRRLHPLSRMPSLTFENSSLIISYMQLPDQSPSPPKINFGFHQFHFQFYFSCLRNRSETYPFVLTYLGFSWLEESIKEEVEPGRLVLRVMFGS</sequence>
<dbReference type="EMBL" id="CM042014">
    <property type="protein sequence ID" value="KAI3723089.1"/>
    <property type="molecule type" value="Genomic_DNA"/>
</dbReference>
<reference evidence="2" key="1">
    <citation type="journal article" date="2022" name="Mol. Ecol. Resour.">
        <title>The genomes of chicory, endive, great burdock and yacon provide insights into Asteraceae palaeo-polyploidization history and plant inulin production.</title>
        <authorList>
            <person name="Fan W."/>
            <person name="Wang S."/>
            <person name="Wang H."/>
            <person name="Wang A."/>
            <person name="Jiang F."/>
            <person name="Liu H."/>
            <person name="Zhao H."/>
            <person name="Xu D."/>
            <person name="Zhang Y."/>
        </authorList>
    </citation>
    <scope>NUCLEOTIDE SEQUENCE [LARGE SCALE GENOMIC DNA]</scope>
    <source>
        <strain evidence="2">cv. Punajuju</strain>
    </source>
</reference>
<protein>
    <submittedName>
        <fullName evidence="1">Uncharacterized protein</fullName>
    </submittedName>
</protein>
<name>A0ACB9BM69_CICIN</name>